<dbReference type="InterPro" id="IPR029058">
    <property type="entry name" value="AB_hydrolase_fold"/>
</dbReference>
<dbReference type="PATRIC" id="fig|1454001.3.peg.682"/>
<dbReference type="InterPro" id="IPR000073">
    <property type="entry name" value="AB_hydrolase_1"/>
</dbReference>
<dbReference type="NCBIfam" id="TIGR01836">
    <property type="entry name" value="PHA_synth_III_C"/>
    <property type="match status" value="1"/>
</dbReference>
<dbReference type="SUPFAM" id="SSF53474">
    <property type="entry name" value="alpha/beta-Hydrolases"/>
    <property type="match status" value="1"/>
</dbReference>
<dbReference type="Proteomes" id="UP000020218">
    <property type="component" value="Unassembled WGS sequence"/>
</dbReference>
<evidence type="ECO:0000256" key="1">
    <source>
        <dbReference type="ARBA" id="ARBA00004683"/>
    </source>
</evidence>
<dbReference type="InterPro" id="IPR051321">
    <property type="entry name" value="PHA/PHB_synthase"/>
</dbReference>
<keyword evidence="9" id="KW-1185">Reference proteome</keyword>
<evidence type="ECO:0000256" key="4">
    <source>
        <dbReference type="ARBA" id="ARBA00022752"/>
    </source>
</evidence>
<dbReference type="GO" id="GO:0042619">
    <property type="term" value="P:poly-hydroxybutyrate biosynthetic process"/>
    <property type="evidence" value="ECO:0007669"/>
    <property type="project" value="UniProtKB-KW"/>
</dbReference>
<accession>A0A011MGD8</accession>
<gene>
    <name evidence="8" type="primary">phbC_2</name>
    <name evidence="8" type="ORF">AW08_00739</name>
</gene>
<evidence type="ECO:0000313" key="9">
    <source>
        <dbReference type="Proteomes" id="UP000020218"/>
    </source>
</evidence>
<dbReference type="InterPro" id="IPR010125">
    <property type="entry name" value="PHA_synth_III_C"/>
</dbReference>
<keyword evidence="4" id="KW-0583">PHB biosynthesis</keyword>
<comment type="caution">
    <text evidence="8">The sequence shown here is derived from an EMBL/GenBank/DDBJ whole genome shotgun (WGS) entry which is preliminary data.</text>
</comment>
<evidence type="ECO:0000256" key="2">
    <source>
        <dbReference type="ARBA" id="ARBA00019065"/>
    </source>
</evidence>
<sequence>MFSFPIQILPADVAEETAALNAKLAKGINNLSNLTDDDIDIGSTPKDVVFAQDGIKVYHYHPLVDQAKIMKTPLLIVPPLINGYEVADLQPDRSVVRNLLNEGLDVYLNDWGYPRQVDKYRTVDDYINGYLDETVDFIRRHHGVDKIALFGICQGGTMSTTYSSLNPDKISHLTLTVSPIDFDAYKANHKPHEGLMFTMGADADVEKMVAVHGNVPASVLNESFMMASPFILNYGKYADVIDILDDRPALQNFLRMEKWLFGGPDAVGQTFKEFIRDFLKGNKLVKGTLEVGGRKVDLKNLTMPILNIFAEKDHIVPPPCTVALGKHVGSKDYSEFAINTGHIGIYTGGLAQKVLAPKVASWMRERGA</sequence>
<keyword evidence="3 8" id="KW-0808">Transferase</keyword>
<proteinExistence type="predicted"/>
<evidence type="ECO:0000256" key="3">
    <source>
        <dbReference type="ARBA" id="ARBA00022679"/>
    </source>
</evidence>
<protein>
    <recommendedName>
        <fullName evidence="2">Poly(3-hydroxyalkanoate) polymerase subunit PhaC</fullName>
    </recommendedName>
    <alternativeName>
        <fullName evidence="6">PHB synthase subunit PhaC</fullName>
    </alternativeName>
</protein>
<evidence type="ECO:0000256" key="6">
    <source>
        <dbReference type="ARBA" id="ARBA00033356"/>
    </source>
</evidence>
<feature type="domain" description="AB hydrolase-1" evidence="7">
    <location>
        <begin position="92"/>
        <end position="346"/>
    </location>
</feature>
<comment type="pathway">
    <text evidence="1">Biopolymer metabolism; poly-(R)-3-hydroxybutanoate biosynthesis.</text>
</comment>
<dbReference type="PANTHER" id="PTHR36837:SF2">
    <property type="entry name" value="POLY(3-HYDROXYALKANOATE) POLYMERASE SUBUNIT PHAC"/>
    <property type="match status" value="1"/>
</dbReference>
<dbReference type="STRING" id="1454001.AW08_00739"/>
<evidence type="ECO:0000259" key="7">
    <source>
        <dbReference type="Pfam" id="PF00561"/>
    </source>
</evidence>
<dbReference type="GO" id="GO:0016746">
    <property type="term" value="F:acyltransferase activity"/>
    <property type="evidence" value="ECO:0007669"/>
    <property type="project" value="UniProtKB-KW"/>
</dbReference>
<name>A0A011MGD8_9PROT</name>
<dbReference type="Gene3D" id="3.40.50.1820">
    <property type="entry name" value="alpha/beta hydrolase"/>
    <property type="match status" value="1"/>
</dbReference>
<dbReference type="UniPathway" id="UPA00917"/>
<keyword evidence="5 8" id="KW-0012">Acyltransferase</keyword>
<dbReference type="Pfam" id="PF00561">
    <property type="entry name" value="Abhydrolase_1"/>
    <property type="match status" value="1"/>
</dbReference>
<dbReference type="PANTHER" id="PTHR36837">
    <property type="entry name" value="POLY(3-HYDROXYALKANOATE) POLYMERASE SUBUNIT PHAC"/>
    <property type="match status" value="1"/>
</dbReference>
<reference evidence="8" key="1">
    <citation type="submission" date="2014-02" db="EMBL/GenBank/DDBJ databases">
        <title>Expanding our view of genomic diversity in Candidatus Accumulibacter clades.</title>
        <authorList>
            <person name="Skennerton C.T."/>
            <person name="Barr J.J."/>
            <person name="Slater F.R."/>
            <person name="Bond P.L."/>
            <person name="Tyson G.W."/>
        </authorList>
    </citation>
    <scope>NUCLEOTIDE SEQUENCE [LARGE SCALE GENOMIC DNA]</scope>
</reference>
<evidence type="ECO:0000256" key="5">
    <source>
        <dbReference type="ARBA" id="ARBA00023315"/>
    </source>
</evidence>
<evidence type="ECO:0000313" key="8">
    <source>
        <dbReference type="EMBL" id="EXI68913.1"/>
    </source>
</evidence>
<organism evidence="8 9">
    <name type="scientific">Candidatus Accumulibacter adjunctus</name>
    <dbReference type="NCBI Taxonomy" id="1454001"/>
    <lineage>
        <taxon>Bacteria</taxon>
        <taxon>Pseudomonadati</taxon>
        <taxon>Pseudomonadota</taxon>
        <taxon>Betaproteobacteria</taxon>
        <taxon>Candidatus Accumulibacter</taxon>
    </lineage>
</organism>
<dbReference type="EMBL" id="JFAX01000003">
    <property type="protein sequence ID" value="EXI68913.1"/>
    <property type="molecule type" value="Genomic_DNA"/>
</dbReference>
<dbReference type="AlphaFoldDB" id="A0A011MGD8"/>